<accession>A0A0G1A0T8</accession>
<organism evidence="1 2">
    <name type="scientific">Candidatus Roizmanbacteria bacterium GW2011_GWC2_41_7</name>
    <dbReference type="NCBI Taxonomy" id="1618487"/>
    <lineage>
        <taxon>Bacteria</taxon>
        <taxon>Candidatus Roizmaniibacteriota</taxon>
    </lineage>
</organism>
<gene>
    <name evidence="1" type="ORF">UU78_C0097G0005</name>
</gene>
<sequence length="100" mass="11252">MISDDEKWAEKRCKKEVRLALKAVGEAARQCGSLTQMTQIPLKVTPGAAKEALLAKMVISKLKALEFVVSYRDSNTDGKAREYYLIWGKDYKIPDGFNLI</sequence>
<protein>
    <submittedName>
        <fullName evidence="1">Uncharacterized protein</fullName>
    </submittedName>
</protein>
<comment type="caution">
    <text evidence="1">The sequence shown here is derived from an EMBL/GenBank/DDBJ whole genome shotgun (WGS) entry which is preliminary data.</text>
</comment>
<dbReference type="Proteomes" id="UP000034371">
    <property type="component" value="Unassembled WGS sequence"/>
</dbReference>
<evidence type="ECO:0000313" key="2">
    <source>
        <dbReference type="Proteomes" id="UP000034371"/>
    </source>
</evidence>
<evidence type="ECO:0000313" key="1">
    <source>
        <dbReference type="EMBL" id="KKS18983.1"/>
    </source>
</evidence>
<dbReference type="AlphaFoldDB" id="A0A0G1A0T8"/>
<proteinExistence type="predicted"/>
<dbReference type="EMBL" id="LCBY01000097">
    <property type="protein sequence ID" value="KKS18983.1"/>
    <property type="molecule type" value="Genomic_DNA"/>
</dbReference>
<name>A0A0G1A0T8_9BACT</name>
<reference evidence="1 2" key="1">
    <citation type="journal article" date="2015" name="Nature">
        <title>rRNA introns, odd ribosomes, and small enigmatic genomes across a large radiation of phyla.</title>
        <authorList>
            <person name="Brown C.T."/>
            <person name="Hug L.A."/>
            <person name="Thomas B.C."/>
            <person name="Sharon I."/>
            <person name="Castelle C.J."/>
            <person name="Singh A."/>
            <person name="Wilkins M.J."/>
            <person name="Williams K.H."/>
            <person name="Banfield J.F."/>
        </authorList>
    </citation>
    <scope>NUCLEOTIDE SEQUENCE [LARGE SCALE GENOMIC DNA]</scope>
</reference>